<protein>
    <submittedName>
        <fullName evidence="2">Uncharacterized protein</fullName>
    </submittedName>
</protein>
<comment type="caution">
    <text evidence="2">The sequence shown here is derived from an EMBL/GenBank/DDBJ whole genome shotgun (WGS) entry which is preliminary data.</text>
</comment>
<sequence>MEIQLRLTGNSEGFVLQSKSQIDDNWVDRLEIVENKEGYRLQSPTKEILVFKISEKVSRTERIVARSVKQDIIFYERKQVDHLWEPAYWHGGFRYDQDAYELERVPSGTKGDILPVTKNHDPIAVFAAGNVSVAGKRVFSLYTEHLEEVENLLILYVVNYITGINFLNLDSLAVHYRLFYAFSGRSALTKEHLEMLPPSRRPSIIEAMLWLCLAFVIIGTISYISRKPLIIFLGGMIVYHSYIFIKNWKEKDE</sequence>
<accession>A0A1Q8EA46</accession>
<reference evidence="3" key="1">
    <citation type="submission" date="2016-12" db="EMBL/GenBank/DDBJ databases">
        <authorList>
            <person name="Gulvik C.A."/>
        </authorList>
    </citation>
    <scope>NUCLEOTIDE SEQUENCE [LARGE SCALE GENOMIC DNA]</scope>
    <source>
        <strain evidence="3">NED12-00049-6B</strain>
    </source>
</reference>
<dbReference type="AlphaFoldDB" id="A0A1Q8EA46"/>
<evidence type="ECO:0000313" key="3">
    <source>
        <dbReference type="Proteomes" id="UP000186890"/>
    </source>
</evidence>
<dbReference type="OrthoDB" id="2213473at2"/>
<dbReference type="Proteomes" id="UP000186890">
    <property type="component" value="Unassembled WGS sequence"/>
</dbReference>
<proteinExistence type="predicted"/>
<evidence type="ECO:0000313" key="2">
    <source>
        <dbReference type="EMBL" id="OLF48664.1"/>
    </source>
</evidence>
<feature type="transmembrane region" description="Helical" evidence="1">
    <location>
        <begin position="229"/>
        <end position="245"/>
    </location>
</feature>
<gene>
    <name evidence="2" type="ORF">BU202_01970</name>
</gene>
<evidence type="ECO:0000256" key="1">
    <source>
        <dbReference type="SAM" id="Phobius"/>
    </source>
</evidence>
<keyword evidence="3" id="KW-1185">Reference proteome</keyword>
<keyword evidence="1" id="KW-1133">Transmembrane helix</keyword>
<organism evidence="2 3">
    <name type="scientific">Streptococcus cuniculi</name>
    <dbReference type="NCBI Taxonomy" id="1432788"/>
    <lineage>
        <taxon>Bacteria</taxon>
        <taxon>Bacillati</taxon>
        <taxon>Bacillota</taxon>
        <taxon>Bacilli</taxon>
        <taxon>Lactobacillales</taxon>
        <taxon>Streptococcaceae</taxon>
        <taxon>Streptococcus</taxon>
    </lineage>
</organism>
<dbReference type="EMBL" id="MSJM01000002">
    <property type="protein sequence ID" value="OLF48664.1"/>
    <property type="molecule type" value="Genomic_DNA"/>
</dbReference>
<feature type="transmembrane region" description="Helical" evidence="1">
    <location>
        <begin position="204"/>
        <end position="223"/>
    </location>
</feature>
<keyword evidence="1" id="KW-0812">Transmembrane</keyword>
<name>A0A1Q8EA46_9STRE</name>
<keyword evidence="1" id="KW-0472">Membrane</keyword>